<dbReference type="RefSeq" id="WP_149267441.1">
    <property type="nucleotide sequence ID" value="NZ_VFJB01000010.1"/>
</dbReference>
<protein>
    <submittedName>
        <fullName evidence="2">Transposase</fullName>
    </submittedName>
</protein>
<dbReference type="PANTHER" id="PTHR33803:SF3">
    <property type="entry name" value="BLL1974 PROTEIN"/>
    <property type="match status" value="1"/>
</dbReference>
<proteinExistence type="predicted"/>
<dbReference type="AlphaFoldDB" id="A0A5A8EYX5"/>
<evidence type="ECO:0000313" key="2">
    <source>
        <dbReference type="EMBL" id="KAA0256861.1"/>
    </source>
</evidence>
<evidence type="ECO:0000259" key="1">
    <source>
        <dbReference type="Pfam" id="PF05598"/>
    </source>
</evidence>
<evidence type="ECO:0000313" key="3">
    <source>
        <dbReference type="Proteomes" id="UP000322876"/>
    </source>
</evidence>
<dbReference type="OrthoDB" id="9762730at2"/>
<dbReference type="PANTHER" id="PTHR33803">
    <property type="entry name" value="IS1478 TRANSPOSASE"/>
    <property type="match status" value="1"/>
</dbReference>
<organism evidence="2 3">
    <name type="scientific">Deferribacter autotrophicus</name>
    <dbReference type="NCBI Taxonomy" id="500465"/>
    <lineage>
        <taxon>Bacteria</taxon>
        <taxon>Pseudomonadati</taxon>
        <taxon>Deferribacterota</taxon>
        <taxon>Deferribacteres</taxon>
        <taxon>Deferribacterales</taxon>
        <taxon>Deferribacteraceae</taxon>
        <taxon>Deferribacter</taxon>
    </lineage>
</organism>
<accession>A0A5A8EYX5</accession>
<dbReference type="Proteomes" id="UP000322876">
    <property type="component" value="Unassembled WGS sequence"/>
</dbReference>
<name>A0A5A8EYX5_9BACT</name>
<keyword evidence="3" id="KW-1185">Reference proteome</keyword>
<feature type="domain" description="Transposase InsH N-terminal" evidence="1">
    <location>
        <begin position="19"/>
        <end position="98"/>
    </location>
</feature>
<dbReference type="EMBL" id="VFJB01000010">
    <property type="protein sequence ID" value="KAA0256861.1"/>
    <property type="molecule type" value="Genomic_DNA"/>
</dbReference>
<dbReference type="InterPro" id="IPR008490">
    <property type="entry name" value="Transposase_InsH_N"/>
</dbReference>
<sequence length="120" mass="14547">MKSKKQEHMIEQLVKPVLVNMIDLKHPLVELADSIDWEKLEEIFGKLYHENQGRPGIKIRLMIGLHYLKYTYNMSDREVLYRWLENPYWQYFARIALFGHPYRYHSDTLDTNFKTPSMQN</sequence>
<dbReference type="Pfam" id="PF05598">
    <property type="entry name" value="DUF772"/>
    <property type="match status" value="1"/>
</dbReference>
<gene>
    <name evidence="2" type="ORF">FHQ18_12100</name>
</gene>
<reference evidence="2 3" key="1">
    <citation type="submission" date="2019-06" db="EMBL/GenBank/DDBJ databases">
        <title>Genomic insights into carbon and energy metabolism of Deferribacter autotrophicus revealed new metabolic traits in the phylum Deferribacteres.</title>
        <authorList>
            <person name="Slobodkin A.I."/>
            <person name="Slobodkina G.B."/>
            <person name="Allioux M."/>
            <person name="Alain K."/>
            <person name="Jebbar M."/>
            <person name="Shadrin V."/>
            <person name="Kublanov I.V."/>
            <person name="Toshchakov S.V."/>
            <person name="Bonch-Osmolovskaya E.A."/>
        </authorList>
    </citation>
    <scope>NUCLEOTIDE SEQUENCE [LARGE SCALE GENOMIC DNA]</scope>
    <source>
        <strain evidence="2 3">SL50</strain>
    </source>
</reference>
<comment type="caution">
    <text evidence="2">The sequence shown here is derived from an EMBL/GenBank/DDBJ whole genome shotgun (WGS) entry which is preliminary data.</text>
</comment>